<proteinExistence type="predicted"/>
<dbReference type="SUPFAM" id="SSF56219">
    <property type="entry name" value="DNase I-like"/>
    <property type="match status" value="1"/>
</dbReference>
<comment type="caution">
    <text evidence="2">The sequence shown here is derived from an EMBL/GenBank/DDBJ whole genome shotgun (WGS) entry which is preliminary data.</text>
</comment>
<dbReference type="EMBL" id="JACIEK010000018">
    <property type="protein sequence ID" value="MBB4000302.1"/>
    <property type="molecule type" value="Genomic_DNA"/>
</dbReference>
<accession>A0A7W6MLZ2</accession>
<evidence type="ECO:0000313" key="3">
    <source>
        <dbReference type="Proteomes" id="UP000542776"/>
    </source>
</evidence>
<dbReference type="RefSeq" id="WP_183202046.1">
    <property type="nucleotide sequence ID" value="NZ_JACIEK010000018.1"/>
</dbReference>
<feature type="region of interest" description="Disordered" evidence="1">
    <location>
        <begin position="277"/>
        <end position="297"/>
    </location>
</feature>
<evidence type="ECO:0000313" key="2">
    <source>
        <dbReference type="EMBL" id="MBB4000302.1"/>
    </source>
</evidence>
<gene>
    <name evidence="2" type="ORF">GGR04_004179</name>
</gene>
<dbReference type="AlphaFoldDB" id="A0A7W6MLZ2"/>
<dbReference type="InterPro" id="IPR036691">
    <property type="entry name" value="Endo/exonu/phosph_ase_sf"/>
</dbReference>
<dbReference type="Proteomes" id="UP000542776">
    <property type="component" value="Unassembled WGS sequence"/>
</dbReference>
<organism evidence="2 3">
    <name type="scientific">Aureimonas pseudogalii</name>
    <dbReference type="NCBI Taxonomy" id="1744844"/>
    <lineage>
        <taxon>Bacteria</taxon>
        <taxon>Pseudomonadati</taxon>
        <taxon>Pseudomonadota</taxon>
        <taxon>Alphaproteobacteria</taxon>
        <taxon>Hyphomicrobiales</taxon>
        <taxon>Aurantimonadaceae</taxon>
        <taxon>Aureimonas</taxon>
    </lineage>
</organism>
<keyword evidence="3" id="KW-1185">Reference proteome</keyword>
<protein>
    <recommendedName>
        <fullName evidence="4">Endonuclease/exonuclease/phosphatase domain-containing protein</fullName>
    </recommendedName>
</protein>
<evidence type="ECO:0008006" key="4">
    <source>
        <dbReference type="Google" id="ProtNLM"/>
    </source>
</evidence>
<sequence length="356" mass="39888">MPEPNIIVYHWNIQNFGYAKTVVSKDICKAVAENLYSKSLDTTSDIYVGFLLEVKVNIFATDILRYDLSTQLSDTFPLRTFEVGFINCGGGAHNAENIVFFHSVPGHDKIVTSDLLSYKDEISKYIEKDKIDAIKALNKHNEVCLSKNLRKRHCLTNYNVSNSGNRNVHFVDSKSNEPSGPVFSHEKRYSSGLNAPEWYRDGVMITIESALNPFFNDGNDFKSISIGSIHMPGPDHMSKDPNIFKALMEAANKRNLSCLTGDFNVHSVMEEEKSYLDHTNFPGGTTQKKDDSGAFSNTKYDRSFSTKEILKTYTTDVSLHSAFVAGSKVSDHGGLTTSYTYHSDVPVVHNMHLLLE</sequence>
<reference evidence="2 3" key="1">
    <citation type="submission" date="2020-08" db="EMBL/GenBank/DDBJ databases">
        <title>Genomic Encyclopedia of Type Strains, Phase IV (KMG-IV): sequencing the most valuable type-strain genomes for metagenomic binning, comparative biology and taxonomic classification.</title>
        <authorList>
            <person name="Goeker M."/>
        </authorList>
    </citation>
    <scope>NUCLEOTIDE SEQUENCE [LARGE SCALE GENOMIC DNA]</scope>
    <source>
        <strain evidence="2 3">DSM 102238</strain>
    </source>
</reference>
<name>A0A7W6MLZ2_9HYPH</name>
<evidence type="ECO:0000256" key="1">
    <source>
        <dbReference type="SAM" id="MobiDB-lite"/>
    </source>
</evidence>